<evidence type="ECO:0000313" key="2">
    <source>
        <dbReference type="Proteomes" id="UP000015451"/>
    </source>
</evidence>
<protein>
    <submittedName>
        <fullName evidence="1">Uncharacterized protein</fullName>
    </submittedName>
</protein>
<proteinExistence type="predicted"/>
<dbReference type="EMBL" id="AUSL01000027">
    <property type="protein sequence ID" value="EPZ68733.1"/>
    <property type="molecule type" value="Genomic_DNA"/>
</dbReference>
<sequence length="31" mass="3734">MIKSYYFALSASKLFYFVKRSNANGVWNKYH</sequence>
<evidence type="ECO:0000313" key="1">
    <source>
        <dbReference type="EMBL" id="EPZ68733.1"/>
    </source>
</evidence>
<organism evidence="1 2">
    <name type="scientific">Helicobacter pylori UM038</name>
    <dbReference type="NCBI Taxonomy" id="1352343"/>
    <lineage>
        <taxon>Bacteria</taxon>
        <taxon>Pseudomonadati</taxon>
        <taxon>Campylobacterota</taxon>
        <taxon>Epsilonproteobacteria</taxon>
        <taxon>Campylobacterales</taxon>
        <taxon>Helicobacteraceae</taxon>
        <taxon>Helicobacter</taxon>
    </lineage>
</organism>
<dbReference type="Proteomes" id="UP000015451">
    <property type="component" value="Unassembled WGS sequence"/>
</dbReference>
<reference evidence="1 2" key="1">
    <citation type="journal article" date="2013" name="Genome Announc.">
        <title>Multiple genome sequences of Helicobacter pylori strains of diverse disease and antibiotic resistance backgrounds from Malaysia.</title>
        <authorList>
            <person name="Rehvathy V."/>
            <person name="Tan M.H."/>
            <person name="Gunaletchumy S.P."/>
            <person name="Teh X."/>
            <person name="Wang S."/>
            <person name="Baybayan P."/>
            <person name="Singh S."/>
            <person name="Ashby M."/>
            <person name="Kaakoush N.O."/>
            <person name="Mitchell H.M."/>
            <person name="Croft L.J."/>
            <person name="Goh K.L."/>
            <person name="Loke M.F."/>
            <person name="Vadivelu J."/>
        </authorList>
    </citation>
    <scope>NUCLEOTIDE SEQUENCE [LARGE SCALE GENOMIC DNA]</scope>
    <source>
        <strain evidence="1 2">UM038</strain>
    </source>
</reference>
<accession>A0AAV3JQM5</accession>
<gene>
    <name evidence="1" type="ORF">N199_08275</name>
</gene>
<dbReference type="AlphaFoldDB" id="A0AAV3JQM5"/>
<name>A0AAV3JQM5_HELPX</name>
<comment type="caution">
    <text evidence="1">The sequence shown here is derived from an EMBL/GenBank/DDBJ whole genome shotgun (WGS) entry which is preliminary data.</text>
</comment>